<accession>A0A7X8XXR0</accession>
<dbReference type="SUPFAM" id="SSF56935">
    <property type="entry name" value="Porins"/>
    <property type="match status" value="1"/>
</dbReference>
<dbReference type="Pfam" id="PF07715">
    <property type="entry name" value="Plug"/>
    <property type="match status" value="1"/>
</dbReference>
<proteinExistence type="inferred from homology"/>
<keyword evidence="1" id="KW-0998">Cell outer membrane</keyword>
<dbReference type="InterPro" id="IPR039426">
    <property type="entry name" value="TonB-dep_rcpt-like"/>
</dbReference>
<gene>
    <name evidence="3" type="ORF">HGP29_19880</name>
</gene>
<dbReference type="Proteomes" id="UP000585050">
    <property type="component" value="Unassembled WGS sequence"/>
</dbReference>
<dbReference type="Gene3D" id="2.170.130.10">
    <property type="entry name" value="TonB-dependent receptor, plug domain"/>
    <property type="match status" value="1"/>
</dbReference>
<keyword evidence="1" id="KW-0813">Transport</keyword>
<dbReference type="NCBIfam" id="TIGR04057">
    <property type="entry name" value="SusC_RagA_signa"/>
    <property type="match status" value="1"/>
</dbReference>
<keyword evidence="3" id="KW-0675">Receptor</keyword>
<dbReference type="PROSITE" id="PS52016">
    <property type="entry name" value="TONB_DEPENDENT_REC_3"/>
    <property type="match status" value="1"/>
</dbReference>
<dbReference type="InterPro" id="IPR023997">
    <property type="entry name" value="TonB-dep_OMP_SusC/RagA_CS"/>
</dbReference>
<keyword evidence="1" id="KW-0812">Transmembrane</keyword>
<keyword evidence="1" id="KW-0472">Membrane</keyword>
<dbReference type="FunFam" id="2.170.130.10:FF:000003">
    <property type="entry name" value="SusC/RagA family TonB-linked outer membrane protein"/>
    <property type="match status" value="1"/>
</dbReference>
<dbReference type="GO" id="GO:0009279">
    <property type="term" value="C:cell outer membrane"/>
    <property type="evidence" value="ECO:0007669"/>
    <property type="project" value="UniProtKB-SubCell"/>
</dbReference>
<keyword evidence="1" id="KW-1134">Transmembrane beta strand</keyword>
<dbReference type="InterPro" id="IPR008969">
    <property type="entry name" value="CarboxyPept-like_regulatory"/>
</dbReference>
<dbReference type="AlphaFoldDB" id="A0A7X8XXR0"/>
<dbReference type="NCBIfam" id="TIGR04056">
    <property type="entry name" value="OMP_RagA_SusC"/>
    <property type="match status" value="1"/>
</dbReference>
<name>A0A7X8XXR0_9BACT</name>
<dbReference type="InterPro" id="IPR012910">
    <property type="entry name" value="Plug_dom"/>
</dbReference>
<comment type="subcellular location">
    <subcellularLocation>
        <location evidence="1">Cell outer membrane</location>
        <topology evidence="1">Multi-pass membrane protein</topology>
    </subcellularLocation>
</comment>
<dbReference type="Gene3D" id="2.60.40.1120">
    <property type="entry name" value="Carboxypeptidase-like, regulatory domain"/>
    <property type="match status" value="1"/>
</dbReference>
<dbReference type="RefSeq" id="WP_168884178.1">
    <property type="nucleotide sequence ID" value="NZ_JABAIL010000006.1"/>
</dbReference>
<dbReference type="EMBL" id="JABAIL010000006">
    <property type="protein sequence ID" value="NLR93467.1"/>
    <property type="molecule type" value="Genomic_DNA"/>
</dbReference>
<dbReference type="InterPro" id="IPR037066">
    <property type="entry name" value="Plug_dom_sf"/>
</dbReference>
<protein>
    <submittedName>
        <fullName evidence="3">TonB-dependent receptor</fullName>
    </submittedName>
</protein>
<evidence type="ECO:0000313" key="4">
    <source>
        <dbReference type="Proteomes" id="UP000585050"/>
    </source>
</evidence>
<dbReference type="SUPFAM" id="SSF49464">
    <property type="entry name" value="Carboxypeptidase regulatory domain-like"/>
    <property type="match status" value="1"/>
</dbReference>
<evidence type="ECO:0000256" key="1">
    <source>
        <dbReference type="PROSITE-ProRule" id="PRU01360"/>
    </source>
</evidence>
<feature type="domain" description="TonB-dependent receptor plug" evidence="2">
    <location>
        <begin position="136"/>
        <end position="242"/>
    </location>
</feature>
<dbReference type="InterPro" id="IPR023996">
    <property type="entry name" value="TonB-dep_OMP_SusC/RagA"/>
</dbReference>
<organism evidence="3 4">
    <name type="scientific">Flammeovirga agarivorans</name>
    <dbReference type="NCBI Taxonomy" id="2726742"/>
    <lineage>
        <taxon>Bacteria</taxon>
        <taxon>Pseudomonadati</taxon>
        <taxon>Bacteroidota</taxon>
        <taxon>Cytophagia</taxon>
        <taxon>Cytophagales</taxon>
        <taxon>Flammeovirgaceae</taxon>
        <taxon>Flammeovirga</taxon>
    </lineage>
</organism>
<comment type="caution">
    <text evidence="3">The sequence shown here is derived from an EMBL/GenBank/DDBJ whole genome shotgun (WGS) entry which is preliminary data.</text>
</comment>
<dbReference type="Pfam" id="PF13715">
    <property type="entry name" value="CarbopepD_reg_2"/>
    <property type="match status" value="1"/>
</dbReference>
<reference evidence="3 4" key="1">
    <citation type="submission" date="2020-04" db="EMBL/GenBank/DDBJ databases">
        <title>Flammeovirga sp. SR4, a novel species isolated from seawater.</title>
        <authorList>
            <person name="Wang X."/>
        </authorList>
    </citation>
    <scope>NUCLEOTIDE SEQUENCE [LARGE SCALE GENOMIC DNA]</scope>
    <source>
        <strain evidence="3 4">SR4</strain>
    </source>
</reference>
<sequence length="1039" mass="117825">MNNSFTVSKAILFFFFLCFLTFISFSNNVIAKNNKEHYKESDLNEILVTGIVKDENGITLPGASILVKGTTTGTITDIDGNYKINVKPNDTLIFSYIGYQPQAIEVNSQTVINVSLVPDQEVLDEVVVVGYGVQKKKSVVGAIEQTSGEDLLEAGGGTDFTSTLEGQVAGMTVQQSSAAPGENNTSIFIRGKSSWTDNSPLVLVDGIERNFNDIDPNEIESFSVLKDASATAVFGVKGANGVLLITTKQGKSEKTSIKITTEVGFKEPTNNYQRLSVPDSYRLMNEAMMADGNWESLIPESLINQWEDPNRDLEKYPDVNWWDEVVGTGIQYKTNLNLSGGTKKVNYFTSIGYVNEEDILKSAPQAGYDPSFTNQRINFRSNVNFKLTKNTELKVGIAGNNKEYNSPRAVSESSWHREQFFQDIYRAPSDLHPAQFDNGSYGWVEGSTNPLMQLNGSGSKSTRRSELYTNVQLRHNFTGVLEGFSLQGKVAFDTYNQFTRNITFEPETYSYQQVPVYDPATGGEILVDSIMTNHPNFTEKPAINKKWNHSYYRKTVFYEFSARYSKDIGKHHIGLLGLFSRRINEAQTSFPQYEENWAGRLTYDYNTKYLAEINLGVNGSDNFAPGKRYGIFPSFALGWVLSEESFVRDNVRWLNFFKVRYSYGTVGRSHINDNTRYLYYGQYYTQDSKDWRIGEKPYKPSTHYFEGRIPNEDATWEKALKQNLGFETTIFENISLNLDLYNEHRYDILMERRSIPTLSGFSQDPYANIGEVKSRGFEISGSYVLKLNKRLKFTFSPNYSFNESRIINRDDPVNLPDYLKEAGKPIGSTNGYLTDGLYQSWDDIYNSPQTNFGNVTPGDIKYTDFNSDGQVDVLDNTVIKGLNFPTTTYGLKLGINYGNFNMSALFYGVQNSYANINGDLMWGFTKGYNNVDETHRNTWSPSNPDPNANPRLHFANEPHNKNTTSYTWQNTSYLRLKNIHIGYNLKPKNKNLFKSLYIYFSGNNLFTFTEFDSRLDPANSNKSYPLVRLYTVGARLNIR</sequence>
<keyword evidence="4" id="KW-1185">Reference proteome</keyword>
<evidence type="ECO:0000259" key="2">
    <source>
        <dbReference type="Pfam" id="PF07715"/>
    </source>
</evidence>
<evidence type="ECO:0000313" key="3">
    <source>
        <dbReference type="EMBL" id="NLR93467.1"/>
    </source>
</evidence>
<comment type="similarity">
    <text evidence="1">Belongs to the TonB-dependent receptor family.</text>
</comment>
<dbReference type="FunFam" id="2.60.40.1120:FF:000003">
    <property type="entry name" value="Outer membrane protein Omp121"/>
    <property type="match status" value="1"/>
</dbReference>